<name>A0AA41R1G6_9BACT</name>
<dbReference type="CDD" id="cd01675">
    <property type="entry name" value="RNR_III"/>
    <property type="match status" value="1"/>
</dbReference>
<dbReference type="GO" id="GO:0031250">
    <property type="term" value="C:anaerobic ribonucleoside-triphosphate reductase complex"/>
    <property type="evidence" value="ECO:0007669"/>
    <property type="project" value="TreeGrafter"/>
</dbReference>
<evidence type="ECO:0000256" key="1">
    <source>
        <dbReference type="ARBA" id="ARBA00022741"/>
    </source>
</evidence>
<dbReference type="EC" id="1.17.4.2" evidence="5"/>
<keyword evidence="2" id="KW-0067">ATP-binding</keyword>
<dbReference type="AlphaFoldDB" id="A0AA41R1G6"/>
<keyword evidence="6" id="KW-1185">Reference proteome</keyword>
<comment type="caution">
    <text evidence="5">The sequence shown here is derived from an EMBL/GenBank/DDBJ whole genome shotgun (WGS) entry which is preliminary data.</text>
</comment>
<evidence type="ECO:0000313" key="5">
    <source>
        <dbReference type="EMBL" id="MCJ8500407.1"/>
    </source>
</evidence>
<dbReference type="PANTHER" id="PTHR21075">
    <property type="entry name" value="ANAEROBIC RIBONUCLEOSIDE-TRIPHOSPHATE REDUCTASE"/>
    <property type="match status" value="1"/>
</dbReference>
<dbReference type="GO" id="GO:0006260">
    <property type="term" value="P:DNA replication"/>
    <property type="evidence" value="ECO:0007669"/>
    <property type="project" value="InterPro"/>
</dbReference>
<feature type="domain" description="ATP-cone" evidence="4">
    <location>
        <begin position="5"/>
        <end position="92"/>
    </location>
</feature>
<evidence type="ECO:0000259" key="4">
    <source>
        <dbReference type="Pfam" id="PF03477"/>
    </source>
</evidence>
<evidence type="ECO:0000313" key="6">
    <source>
        <dbReference type="Proteomes" id="UP001165427"/>
    </source>
</evidence>
<dbReference type="GO" id="GO:0005524">
    <property type="term" value="F:ATP binding"/>
    <property type="evidence" value="ECO:0007669"/>
    <property type="project" value="UniProtKB-KW"/>
</dbReference>
<protein>
    <submittedName>
        <fullName evidence="5">Ribonucleoside triphosphate reductase</fullName>
        <ecNumber evidence="5">1.17.4.2</ecNumber>
    </submittedName>
</protein>
<dbReference type="Pfam" id="PF13597">
    <property type="entry name" value="NRDD"/>
    <property type="match status" value="1"/>
</dbReference>
<dbReference type="GO" id="GO:0008998">
    <property type="term" value="F:ribonucleoside-triphosphate reductase (thioredoxin) activity"/>
    <property type="evidence" value="ECO:0007669"/>
    <property type="project" value="UniProtKB-EC"/>
</dbReference>
<accession>A0AA41R1G6</accession>
<reference evidence="5" key="1">
    <citation type="submission" date="2022-04" db="EMBL/GenBank/DDBJ databases">
        <title>Desulfatitalea alkaliphila sp. nov., a novel anaerobic sulfate-reducing bacterium isolated from terrestrial mud volcano, Taman Peninsula, Russia.</title>
        <authorList>
            <person name="Khomyakova M.A."/>
            <person name="Merkel A.Y."/>
            <person name="Slobodkin A.I."/>
        </authorList>
    </citation>
    <scope>NUCLEOTIDE SEQUENCE</scope>
    <source>
        <strain evidence="5">M08but</strain>
    </source>
</reference>
<dbReference type="EMBL" id="JALJRB010000006">
    <property type="protein sequence ID" value="MCJ8500407.1"/>
    <property type="molecule type" value="Genomic_DNA"/>
</dbReference>
<dbReference type="SUPFAM" id="SSF51998">
    <property type="entry name" value="PFL-like glycyl radical enzymes"/>
    <property type="match status" value="1"/>
</dbReference>
<keyword evidence="1" id="KW-0547">Nucleotide-binding</keyword>
<gene>
    <name evidence="5" type="ORF">MRX98_07465</name>
</gene>
<dbReference type="Pfam" id="PF03477">
    <property type="entry name" value="ATP-cone"/>
    <property type="match status" value="1"/>
</dbReference>
<dbReference type="InterPro" id="IPR012833">
    <property type="entry name" value="NrdD"/>
</dbReference>
<keyword evidence="5" id="KW-0560">Oxidoreductase</keyword>
<organism evidence="5 6">
    <name type="scientific">Desulfatitalea alkaliphila</name>
    <dbReference type="NCBI Taxonomy" id="2929485"/>
    <lineage>
        <taxon>Bacteria</taxon>
        <taxon>Pseudomonadati</taxon>
        <taxon>Thermodesulfobacteriota</taxon>
        <taxon>Desulfobacteria</taxon>
        <taxon>Desulfobacterales</taxon>
        <taxon>Desulfosarcinaceae</taxon>
        <taxon>Desulfatitalea</taxon>
    </lineage>
</organism>
<dbReference type="Proteomes" id="UP001165427">
    <property type="component" value="Unassembled WGS sequence"/>
</dbReference>
<dbReference type="InterPro" id="IPR005144">
    <property type="entry name" value="ATP-cone_dom"/>
</dbReference>
<dbReference type="NCBIfam" id="TIGR02487">
    <property type="entry name" value="NrdD"/>
    <property type="match status" value="1"/>
</dbReference>
<dbReference type="RefSeq" id="WP_246904988.1">
    <property type="nucleotide sequence ID" value="NZ_JALJRB010000006.1"/>
</dbReference>
<dbReference type="NCBIfam" id="NF006126">
    <property type="entry name" value="PRK08270.1"/>
    <property type="match status" value="1"/>
</dbReference>
<evidence type="ECO:0000256" key="2">
    <source>
        <dbReference type="ARBA" id="ARBA00022840"/>
    </source>
</evidence>
<dbReference type="GO" id="GO:0004748">
    <property type="term" value="F:ribonucleoside-diphosphate reductase activity, thioredoxin disulfide as acceptor"/>
    <property type="evidence" value="ECO:0007669"/>
    <property type="project" value="TreeGrafter"/>
</dbReference>
<dbReference type="PANTHER" id="PTHR21075:SF0">
    <property type="entry name" value="ANAEROBIC RIBONUCLEOSIDE-TRIPHOSPHATE REDUCTASE"/>
    <property type="match status" value="1"/>
</dbReference>
<proteinExistence type="predicted"/>
<dbReference type="Gene3D" id="3.20.70.20">
    <property type="match status" value="1"/>
</dbReference>
<dbReference type="GO" id="GO:0009265">
    <property type="term" value="P:2'-deoxyribonucleotide biosynthetic process"/>
    <property type="evidence" value="ECO:0007669"/>
    <property type="project" value="TreeGrafter"/>
</dbReference>
<evidence type="ECO:0000256" key="3">
    <source>
        <dbReference type="SAM" id="MobiDB-lite"/>
    </source>
</evidence>
<feature type="region of interest" description="Disordered" evidence="3">
    <location>
        <begin position="704"/>
        <end position="740"/>
    </location>
</feature>
<sequence>MFEEIKKRDGRIVEFDSTKITTALVKAGQATREFGEREARKLTLRVLTLAHEMRLGPMPEVEEIQDIVEHVLIDSPYHATAKAYILYREQHAQIRSIATKANVDLVDHYIQRLDWKIKENSNMCYSLQGLNNYISSDVTSEYWLNKIYPPAIRRAHKAGDLHIHDLSLLSVYCVGWDLRDLLKNGFKGVEGKVESAPPKHLRSALGQIVNFFYTLQGEAAGAQALSNFDTLLAPFVRYDNLTYDKIKQAMQEFIFNINIPTRVGFQTPFTNITMDLCVPSILKDHPVIVGGVEQEATYAEFQPEMDLLNRAFAEVMMAGDAKGRVFTFPIPTYNITPDFDWDNPNLDLVWQMTAKYGIPYFSNFVNSDMSPEDARSMCCRLRLDNRELLKRGGGLFGANPLTGSIGVVTLNLPRIGFEAEGEKDFFRILENRVQLAVESLVIKRKVLEKFTERNLYPYSRFYLREIKQGSDLYWKNHFSTIGIIGMNEACLNFIGKDIGTMEGQAFALKVMDALRDMLSRHQDATGDIFNLEATPAEGTSYRLAMLDKRNHPELICSNEAEFQKGAAPYYTNSTQLPVNYTDDLFQTLQLQDRLQAKYTGGTVLHVFLGEQLSDIEAVKALVRKIAGNYRLPYFTLTPTFSICPSHGYLRGEQPRCAHCNQETEVYSRVVGYLRPVKQWNDGKQAEYALRKTFRVGSIDPDWSAVPAARSQKQGRRTTAGAVDATATPVPMAARADSAGR</sequence>